<evidence type="ECO:0000256" key="1">
    <source>
        <dbReference type="SAM" id="Coils"/>
    </source>
</evidence>
<evidence type="ECO:0000313" key="6">
    <source>
        <dbReference type="Proteomes" id="UP000255139"/>
    </source>
</evidence>
<dbReference type="EMBL" id="JRPD02000058">
    <property type="protein sequence ID" value="TLD97113.1"/>
    <property type="molecule type" value="Genomic_DNA"/>
</dbReference>
<keyword evidence="1" id="KW-0175">Coiled coil</keyword>
<dbReference type="AlphaFoldDB" id="A0A377PVG6"/>
<feature type="coiled-coil region" evidence="1">
    <location>
        <begin position="190"/>
        <end position="224"/>
    </location>
</feature>
<name>A0A377PVG6_9HELI</name>
<reference evidence="3 6" key="2">
    <citation type="submission" date="2018-06" db="EMBL/GenBank/DDBJ databases">
        <authorList>
            <consortium name="Pathogen Informatics"/>
            <person name="Doyle S."/>
        </authorList>
    </citation>
    <scope>NUCLEOTIDE SEQUENCE [LARGE SCALE GENOMIC DNA]</scope>
    <source>
        <strain evidence="3 6">NCTC12714</strain>
    </source>
</reference>
<keyword evidence="2" id="KW-1133">Transmembrane helix</keyword>
<feature type="coiled-coil region" evidence="1">
    <location>
        <begin position="67"/>
        <end position="128"/>
    </location>
</feature>
<dbReference type="EMBL" id="UGJE01000002">
    <property type="protein sequence ID" value="STQ86876.1"/>
    <property type="molecule type" value="Genomic_DNA"/>
</dbReference>
<dbReference type="OrthoDB" id="5329877at2"/>
<keyword evidence="2" id="KW-0812">Transmembrane</keyword>
<dbReference type="RefSeq" id="WP_104692314.1">
    <property type="nucleotide sequence ID" value="NZ_FZML01000070.1"/>
</dbReference>
<evidence type="ECO:0000313" key="4">
    <source>
        <dbReference type="EMBL" id="TLD97113.1"/>
    </source>
</evidence>
<sequence length="403" mass="47528">MEELTQEQKNLFDKFVKILKDEQSANSLQILLNLIEENKIQDIETIQKRLDEIFWKIFQKNENGDVKSQALIDIQDAQNKAKKMQESYWKIFQKNENGDVKSQALIDIQDAQNKAKKMQESYQRFYDMKDSQGNITQGIITKLTEACRQIEQNKDKIAKLQNFYTEVFEGITENGEITRQPLNEILNSHISQLRELFSDKKKELEQLKDEKDEELTSLYEAKEKEINELLPSATSAGLSVAYRDEKVDIQKNIIWWHKIFVGSIIVFIGVFALYFYLSFQENFNYMSFLKSFPFWIFSGFFIFYSTKQIAEYKRIASEYAYKERLNETYVGYERQIEKMQNEELKTKLIEIILDSAMFNPSDTLNSKGEIPSMSMLEKIIDTLPLDKLKKIYEKIGNKLKDKQ</sequence>
<dbReference type="Proteomes" id="UP000255139">
    <property type="component" value="Unassembled WGS sequence"/>
</dbReference>
<protein>
    <submittedName>
        <fullName evidence="3">Uncharacterized protein</fullName>
    </submittedName>
</protein>
<dbReference type="STRING" id="216.LS73_06125"/>
<proteinExistence type="predicted"/>
<keyword evidence="6" id="KW-1185">Reference proteome</keyword>
<organism evidence="3 6">
    <name type="scientific">Helicobacter muridarum</name>
    <dbReference type="NCBI Taxonomy" id="216"/>
    <lineage>
        <taxon>Bacteria</taxon>
        <taxon>Pseudomonadati</taxon>
        <taxon>Campylobacterota</taxon>
        <taxon>Epsilonproteobacteria</taxon>
        <taxon>Campylobacterales</taxon>
        <taxon>Helicobacteraceae</taxon>
        <taxon>Helicobacter</taxon>
    </lineage>
</organism>
<gene>
    <name evidence="4" type="ORF">LS73_009740</name>
    <name evidence="3" type="ORF">NCTC12714_01687</name>
</gene>
<feature type="transmembrane region" description="Helical" evidence="2">
    <location>
        <begin position="259"/>
        <end position="277"/>
    </location>
</feature>
<reference evidence="4 5" key="1">
    <citation type="journal article" date="2014" name="Genome Announc.">
        <title>Draft genome sequences of eight enterohepatic helicobacter species isolated from both laboratory and wild rodents.</title>
        <authorList>
            <person name="Sheh A."/>
            <person name="Shen Z."/>
            <person name="Fox J.G."/>
        </authorList>
    </citation>
    <scope>NUCLEOTIDE SEQUENCE [LARGE SCALE GENOMIC DNA]</scope>
    <source>
        <strain evidence="4 5">ST1</strain>
    </source>
</reference>
<keyword evidence="2" id="KW-0472">Membrane</keyword>
<evidence type="ECO:0000256" key="2">
    <source>
        <dbReference type="SAM" id="Phobius"/>
    </source>
</evidence>
<accession>A0A377PVG6</accession>
<evidence type="ECO:0000313" key="5">
    <source>
        <dbReference type="Proteomes" id="UP000029922"/>
    </source>
</evidence>
<evidence type="ECO:0000313" key="3">
    <source>
        <dbReference type="EMBL" id="STQ86876.1"/>
    </source>
</evidence>
<dbReference type="Proteomes" id="UP000029922">
    <property type="component" value="Unassembled WGS sequence"/>
</dbReference>
<feature type="transmembrane region" description="Helical" evidence="2">
    <location>
        <begin position="283"/>
        <end position="304"/>
    </location>
</feature>